<dbReference type="InterPro" id="IPR036855">
    <property type="entry name" value="Znf_CCCH_sf"/>
</dbReference>
<evidence type="ECO:0000256" key="5">
    <source>
        <dbReference type="PROSITE-ProRule" id="PRU00723"/>
    </source>
</evidence>
<feature type="compositionally biased region" description="Polar residues" evidence="6">
    <location>
        <begin position="35"/>
        <end position="45"/>
    </location>
</feature>
<feature type="domain" description="C3H1-type" evidence="7">
    <location>
        <begin position="451"/>
        <end position="479"/>
    </location>
</feature>
<comment type="caution">
    <text evidence="8">The sequence shown here is derived from an EMBL/GenBank/DDBJ whole genome shotgun (WGS) entry which is preliminary data.</text>
</comment>
<keyword evidence="9" id="KW-1185">Reference proteome</keyword>
<dbReference type="Pfam" id="PF00642">
    <property type="entry name" value="zf-CCCH"/>
    <property type="match status" value="1"/>
</dbReference>
<evidence type="ECO:0000313" key="8">
    <source>
        <dbReference type="EMBL" id="KAF3515521.1"/>
    </source>
</evidence>
<evidence type="ECO:0000256" key="1">
    <source>
        <dbReference type="ARBA" id="ARBA00022723"/>
    </source>
</evidence>
<evidence type="ECO:0000256" key="4">
    <source>
        <dbReference type="ARBA" id="ARBA00022833"/>
    </source>
</evidence>
<keyword evidence="3 5" id="KW-0863">Zinc-finger</keyword>
<evidence type="ECO:0000313" key="9">
    <source>
        <dbReference type="Proteomes" id="UP000266723"/>
    </source>
</evidence>
<feature type="compositionally biased region" description="Polar residues" evidence="6">
    <location>
        <begin position="330"/>
        <end position="347"/>
    </location>
</feature>
<feature type="compositionally biased region" description="Basic and acidic residues" evidence="6">
    <location>
        <begin position="74"/>
        <end position="95"/>
    </location>
</feature>
<feature type="region of interest" description="Disordered" evidence="6">
    <location>
        <begin position="294"/>
        <end position="361"/>
    </location>
</feature>
<dbReference type="Proteomes" id="UP000266723">
    <property type="component" value="Unassembled WGS sequence"/>
</dbReference>
<evidence type="ECO:0000256" key="2">
    <source>
        <dbReference type="ARBA" id="ARBA00022737"/>
    </source>
</evidence>
<feature type="compositionally biased region" description="Basic and acidic residues" evidence="6">
    <location>
        <begin position="17"/>
        <end position="33"/>
    </location>
</feature>
<reference evidence="8 9" key="1">
    <citation type="journal article" date="2020" name="BMC Genomics">
        <title>Intraspecific diversification of the crop wild relative Brassica cretica Lam. using demographic model selection.</title>
        <authorList>
            <person name="Kioukis A."/>
            <person name="Michalopoulou V.A."/>
            <person name="Briers L."/>
            <person name="Pirintsos S."/>
            <person name="Studholme D.J."/>
            <person name="Pavlidis P."/>
            <person name="Sarris P.F."/>
        </authorList>
    </citation>
    <scope>NUCLEOTIDE SEQUENCE [LARGE SCALE GENOMIC DNA]</scope>
    <source>
        <strain evidence="9">cv. PFS-1207/04</strain>
    </source>
</reference>
<organism evidence="8 9">
    <name type="scientific">Brassica cretica</name>
    <name type="common">Mustard</name>
    <dbReference type="NCBI Taxonomy" id="69181"/>
    <lineage>
        <taxon>Eukaryota</taxon>
        <taxon>Viridiplantae</taxon>
        <taxon>Streptophyta</taxon>
        <taxon>Embryophyta</taxon>
        <taxon>Tracheophyta</taxon>
        <taxon>Spermatophyta</taxon>
        <taxon>Magnoliopsida</taxon>
        <taxon>eudicotyledons</taxon>
        <taxon>Gunneridae</taxon>
        <taxon>Pentapetalae</taxon>
        <taxon>rosids</taxon>
        <taxon>malvids</taxon>
        <taxon>Brassicales</taxon>
        <taxon>Brassicaceae</taxon>
        <taxon>Brassiceae</taxon>
        <taxon>Brassica</taxon>
    </lineage>
</organism>
<keyword evidence="2" id="KW-0677">Repeat</keyword>
<accession>A0ABQ7AN75</accession>
<dbReference type="PROSITE" id="PS50103">
    <property type="entry name" value="ZF_C3H1"/>
    <property type="match status" value="2"/>
</dbReference>
<dbReference type="PANTHER" id="PTHR12547">
    <property type="entry name" value="CCCH ZINC FINGER/TIS11-RELATED"/>
    <property type="match status" value="1"/>
</dbReference>
<keyword evidence="1 5" id="KW-0479">Metal-binding</keyword>
<dbReference type="PANTHER" id="PTHR12547:SF162">
    <property type="entry name" value="ZINC FINGER CCCH DOMAIN-CONTAINING PROTEIN 15"/>
    <property type="match status" value="1"/>
</dbReference>
<feature type="zinc finger region" description="C3H1-type" evidence="5">
    <location>
        <begin position="451"/>
        <end position="479"/>
    </location>
</feature>
<gene>
    <name evidence="8" type="ORF">DY000_02062932</name>
</gene>
<dbReference type="SMART" id="SM00356">
    <property type="entry name" value="ZnF_C3H1"/>
    <property type="match status" value="2"/>
</dbReference>
<proteinExistence type="predicted"/>
<dbReference type="InterPro" id="IPR000571">
    <property type="entry name" value="Znf_CCCH"/>
</dbReference>
<dbReference type="SUPFAM" id="SSF90229">
    <property type="entry name" value="CCCH zinc finger"/>
    <property type="match status" value="2"/>
</dbReference>
<name>A0ABQ7AN75_BRACR</name>
<sequence length="501" mass="56397">MRDARRTESGFGHYSHRASEGRYHAVPNRREYPNDSYSRSRNYYPTQVHSAQVSSHQQSGSKTRDMGDTCLNNKGDESVFRETNSKSHSDDRIMEKLPSPPRNGEHKNTSQDLNHTIPEEAIMVAREELRKVMTQYVNVADPTESAARRARMRYAEEKARKFPLNFLGSSSASLLQNRRSFHRRTMENEIAPFTYSGSSGGMMNSHGESSGGVVAPSRFRDQLHHSSRSVMQQRRQDMVNREALCYTRLHEASLEAEVLRPENAELRSLNLYLKNDQLIRSSLRNRLRAPPLRMLSIGGNNENQNPAGNRDDDVSDESPTSVIGNEDVNRSSLPKSISVRSSGYSKASQGGGGVSQSRGAIPNPGTCGQQLTTTVTISLFVFLITQKVYVRGGKKEEEEEEEEIEVEVYNQGMTKTELCNKWQETGACPYGDHCQFAHGIKELRPVIRHPRYKTEVCRMVLAGDICPYGHRCHFRHSLSDQEKLTAAGCTPNNKSSVKVVK</sequence>
<feature type="compositionally biased region" description="Polar residues" evidence="6">
    <location>
        <begin position="298"/>
        <end position="307"/>
    </location>
</feature>
<dbReference type="Gene3D" id="4.10.1000.10">
    <property type="entry name" value="Zinc finger, CCCH-type"/>
    <property type="match status" value="2"/>
</dbReference>
<keyword evidence="4 5" id="KW-0862">Zinc</keyword>
<evidence type="ECO:0000256" key="3">
    <source>
        <dbReference type="ARBA" id="ARBA00022771"/>
    </source>
</evidence>
<protein>
    <recommendedName>
        <fullName evidence="7">C3H1-type domain-containing protein</fullName>
    </recommendedName>
</protein>
<feature type="zinc finger region" description="C3H1-type" evidence="5">
    <location>
        <begin position="413"/>
        <end position="441"/>
    </location>
</feature>
<feature type="compositionally biased region" description="Low complexity" evidence="6">
    <location>
        <begin position="47"/>
        <end position="59"/>
    </location>
</feature>
<evidence type="ECO:0000256" key="6">
    <source>
        <dbReference type="SAM" id="MobiDB-lite"/>
    </source>
</evidence>
<feature type="domain" description="C3H1-type" evidence="7">
    <location>
        <begin position="413"/>
        <end position="441"/>
    </location>
</feature>
<feature type="region of interest" description="Disordered" evidence="6">
    <location>
        <begin position="1"/>
        <end position="111"/>
    </location>
</feature>
<dbReference type="EMBL" id="QGKV02001556">
    <property type="protein sequence ID" value="KAF3515521.1"/>
    <property type="molecule type" value="Genomic_DNA"/>
</dbReference>
<evidence type="ECO:0000259" key="7">
    <source>
        <dbReference type="PROSITE" id="PS50103"/>
    </source>
</evidence>
<dbReference type="InterPro" id="IPR045877">
    <property type="entry name" value="ZFP36-like"/>
</dbReference>